<gene>
    <name evidence="1" type="ORF">ECB94_19800</name>
</gene>
<dbReference type="Gene3D" id="3.40.190.10">
    <property type="entry name" value="Periplasmic binding protein-like II"/>
    <property type="match status" value="1"/>
</dbReference>
<dbReference type="RefSeq" id="WP_124941486.1">
    <property type="nucleotide sequence ID" value="NZ_CP033578.1"/>
</dbReference>
<protein>
    <submittedName>
        <fullName evidence="1">Transporter</fullName>
    </submittedName>
</protein>
<dbReference type="PANTHER" id="PTHR30290:SF72">
    <property type="entry name" value="HTH-TYPE TRANSCRIPTIONAL REGULATOR SGRR"/>
    <property type="match status" value="1"/>
</dbReference>
<dbReference type="Proteomes" id="UP000279760">
    <property type="component" value="Chromosome 2"/>
</dbReference>
<dbReference type="InterPro" id="IPR000914">
    <property type="entry name" value="SBP_5_dom"/>
</dbReference>
<dbReference type="InterPro" id="IPR025370">
    <property type="entry name" value="SgrR_HTH_N"/>
</dbReference>
<accession>A0A3G4VFC7</accession>
<dbReference type="GO" id="GO:1904680">
    <property type="term" value="F:peptide transmembrane transporter activity"/>
    <property type="evidence" value="ECO:0007669"/>
    <property type="project" value="TreeGrafter"/>
</dbReference>
<dbReference type="AlphaFoldDB" id="A0A3G4VFC7"/>
<dbReference type="Pfam" id="PF00496">
    <property type="entry name" value="SBP_bac_5"/>
    <property type="match status" value="1"/>
</dbReference>
<dbReference type="PANTHER" id="PTHR30290">
    <property type="entry name" value="PERIPLASMIC BINDING COMPONENT OF ABC TRANSPORTER"/>
    <property type="match status" value="1"/>
</dbReference>
<reference evidence="1 2" key="1">
    <citation type="submission" date="2018-11" db="EMBL/GenBank/DDBJ databases">
        <title>Complete Genome Sequence of Vbrio mediterranei 117-T6: a Potential Pathogen Bacteria Isolated from the Conchocelis of Pyropia.</title>
        <authorList>
            <person name="Liu Q."/>
        </authorList>
    </citation>
    <scope>NUCLEOTIDE SEQUENCE [LARGE SCALE GENOMIC DNA]</scope>
    <source>
        <strain evidence="1 2">117-T6</strain>
    </source>
</reference>
<name>A0A3G4VFC7_9VIBR</name>
<dbReference type="GeneID" id="64089426"/>
<proteinExistence type="predicted"/>
<dbReference type="SUPFAM" id="SSF53850">
    <property type="entry name" value="Periplasmic binding protein-like II"/>
    <property type="match status" value="1"/>
</dbReference>
<evidence type="ECO:0000313" key="1">
    <source>
        <dbReference type="EMBL" id="AYV23537.1"/>
    </source>
</evidence>
<dbReference type="InterPro" id="IPR039424">
    <property type="entry name" value="SBP_5"/>
</dbReference>
<evidence type="ECO:0000313" key="2">
    <source>
        <dbReference type="Proteomes" id="UP000279760"/>
    </source>
</evidence>
<dbReference type="Pfam" id="PF12793">
    <property type="entry name" value="SgrR_N"/>
    <property type="match status" value="1"/>
</dbReference>
<dbReference type="EMBL" id="CP033578">
    <property type="protein sequence ID" value="AYV23537.1"/>
    <property type="molecule type" value="Genomic_DNA"/>
</dbReference>
<organism evidence="1 2">
    <name type="scientific">Vibrio mediterranei</name>
    <dbReference type="NCBI Taxonomy" id="689"/>
    <lineage>
        <taxon>Bacteria</taxon>
        <taxon>Pseudomonadati</taxon>
        <taxon>Pseudomonadota</taxon>
        <taxon>Gammaproteobacteria</taxon>
        <taxon>Vibrionales</taxon>
        <taxon>Vibrionaceae</taxon>
        <taxon>Vibrio</taxon>
    </lineage>
</organism>
<dbReference type="GO" id="GO:0015833">
    <property type="term" value="P:peptide transport"/>
    <property type="evidence" value="ECO:0007669"/>
    <property type="project" value="TreeGrafter"/>
</dbReference>
<sequence>MESINLYRYFKRLEAFEVGHQHAVTLSDVAERFFSSPRHTRSILKHLSQAEWITWVPRAGRNQRSTLIRLLSEGEVKRRIASQWVKEGKYDRALEFLDNDQVAFGQLLQQTSGAKITEGRVNVQLTYNRPLTRLVPHIPHRNSERFLNRQLYSCLVSMDKAGELKPDVAHHWEVDPSFQVWTFYIRPSVFFDNGDRVDAKTIKSLLLQLQQHRYYANELDHLESIDVKPPYVMTINLSRPDRGFAALLTDLKYSIQPPEQLAQNDRNIVGSGVFSLNNHSEQVLSLVANEQYFGLRALTDNVTIWSLDGSIEKVTERDAACAHRVSPTIKRIEPSSRSTISHPAIDFDQNELLSATSRARIEDGCLFLLFNQYGRALTYPQRRWFSETLCGENVWHQLTLDQRTFGAEIASNFFPFWHNVKRIHTAQPVDLPETIQIAFYAHPGVLRSADAAKKILERQGVKVELNLYKFHEFIEKAMAEGFEEELIMSSLNLDDNRQVSALLFFLSDPVLHSAIGKQASDCLISEIDKIRASSKPSDYLKQLEQLGSLLIHEGLASPMFHHRQTLSFHGILKGVEITTWGWPQLRDVWSVD</sequence>